<proteinExistence type="predicted"/>
<dbReference type="Proteomes" id="UP000245014">
    <property type="component" value="Unassembled WGS sequence"/>
</dbReference>
<protein>
    <recommendedName>
        <fullName evidence="1">N-acetyltransferase domain-containing protein</fullName>
    </recommendedName>
</protein>
<dbReference type="RefSeq" id="WP_109065551.1">
    <property type="nucleotide sequence ID" value="NZ_JAUQUQ010000001.1"/>
</dbReference>
<dbReference type="AlphaFoldDB" id="A0A2U2C2Z4"/>
<dbReference type="EMBL" id="QEYI01000001">
    <property type="protein sequence ID" value="PWE23405.1"/>
    <property type="molecule type" value="Genomic_DNA"/>
</dbReference>
<dbReference type="STRING" id="28200.GCA_001572935_00811"/>
<evidence type="ECO:0000259" key="1">
    <source>
        <dbReference type="PROSITE" id="PS51186"/>
    </source>
</evidence>
<dbReference type="Pfam" id="PF00583">
    <property type="entry name" value="Acetyltransf_1"/>
    <property type="match status" value="1"/>
</dbReference>
<feature type="domain" description="N-acetyltransferase" evidence="1">
    <location>
        <begin position="1"/>
        <end position="148"/>
    </location>
</feature>
<evidence type="ECO:0000313" key="2">
    <source>
        <dbReference type="EMBL" id="PWE23405.1"/>
    </source>
</evidence>
<dbReference type="Gene3D" id="3.40.630.30">
    <property type="match status" value="1"/>
</dbReference>
<dbReference type="CDD" id="cd04301">
    <property type="entry name" value="NAT_SF"/>
    <property type="match status" value="1"/>
</dbReference>
<evidence type="ECO:0000313" key="3">
    <source>
        <dbReference type="Proteomes" id="UP000245014"/>
    </source>
</evidence>
<organism evidence="2 3">
    <name type="scientific">Aliarcobacter skirrowii</name>
    <dbReference type="NCBI Taxonomy" id="28200"/>
    <lineage>
        <taxon>Bacteria</taxon>
        <taxon>Pseudomonadati</taxon>
        <taxon>Campylobacterota</taxon>
        <taxon>Epsilonproteobacteria</taxon>
        <taxon>Campylobacterales</taxon>
        <taxon>Arcobacteraceae</taxon>
        <taxon>Aliarcobacter</taxon>
    </lineage>
</organism>
<accession>A0A2U2C2Z4</accession>
<dbReference type="GO" id="GO:0016747">
    <property type="term" value="F:acyltransferase activity, transferring groups other than amino-acyl groups"/>
    <property type="evidence" value="ECO:0007669"/>
    <property type="project" value="InterPro"/>
</dbReference>
<reference evidence="2 3" key="1">
    <citation type="submission" date="2018-05" db="EMBL/GenBank/DDBJ databases">
        <title>Antimicrobial susceptibility testing and genomic analysis of Arcobacter skirrowii strains and one Arcobacter butzleri isolated from German poultry farms.</title>
        <authorList>
            <person name="Haenel I."/>
            <person name="Hotzel H."/>
            <person name="Tomaso H."/>
            <person name="Busch A."/>
        </authorList>
    </citation>
    <scope>NUCLEOTIDE SEQUENCE [LARGE SCALE GENOMIC DNA]</scope>
    <source>
        <strain evidence="3">v</strain>
    </source>
</reference>
<dbReference type="InterPro" id="IPR000182">
    <property type="entry name" value="GNAT_dom"/>
</dbReference>
<dbReference type="InterPro" id="IPR016181">
    <property type="entry name" value="Acyl_CoA_acyltransferase"/>
</dbReference>
<name>A0A2U2C2Z4_9BACT</name>
<gene>
    <name evidence="2" type="ORF">DF188_01625</name>
</gene>
<comment type="caution">
    <text evidence="2">The sequence shown here is derived from an EMBL/GenBank/DDBJ whole genome shotgun (WGS) entry which is preliminary data.</text>
</comment>
<sequence length="148" mass="17396">MLSIASKNDIEQLIFIENSMFEDSIYFKLSFEEFSKLLNKKSTIVFTWIEDFKIVGYSLGVIINKKHIWFNSLAVLKEYQGTAAAKALFDAIENYALENSFETVILEVREDNKALRRRYKGFKYCEWKTILNYYPDGCSAIRMLKKLK</sequence>
<dbReference type="PROSITE" id="PS51186">
    <property type="entry name" value="GNAT"/>
    <property type="match status" value="1"/>
</dbReference>
<dbReference type="SUPFAM" id="SSF55729">
    <property type="entry name" value="Acyl-CoA N-acyltransferases (Nat)"/>
    <property type="match status" value="1"/>
</dbReference>